<gene>
    <name evidence="1" type="ORF">EUBSIR_00672</name>
</gene>
<dbReference type="Proteomes" id="UP000005326">
    <property type="component" value="Unassembled WGS sequence"/>
</dbReference>
<sequence length="216" mass="24839">MKERLCTMFSKLKHRLDRKSKRVVALLATAILLCGFMGCERSTIPDGSEISYSETGFDIERIRKNVIVDGQAIEIPIKLKELPKDWTYETSANRFAEDRCHVEVKDKNGDLLFNCGAENYKESKKGDSRIFDAPFENDKCSVDGITPFKTTREEIVERYGEATSIKNFNSKKYEGWQEYRYGSLEGKTSNDWHGKCLIVTFNEKGIVDWVTIVYTD</sequence>
<reference evidence="1" key="2">
    <citation type="submission" date="2014-06" db="EMBL/GenBank/DDBJ databases">
        <title>Draft genome sequence of Eubacterium siraeum (DSM 15702).</title>
        <authorList>
            <person name="Sudarsanam P."/>
            <person name="Ley R."/>
            <person name="Guruge J."/>
            <person name="Turnbaugh P.J."/>
            <person name="Mahowald M."/>
            <person name="Liep D."/>
            <person name="Gordon J."/>
        </authorList>
    </citation>
    <scope>NUCLEOTIDE SEQUENCE</scope>
    <source>
        <strain evidence="1">DSM 15702</strain>
    </source>
</reference>
<name>B0MLK2_9FIRM</name>
<organism evidence="1 2">
    <name type="scientific">[Eubacterium] siraeum DSM 15702</name>
    <dbReference type="NCBI Taxonomy" id="428128"/>
    <lineage>
        <taxon>Bacteria</taxon>
        <taxon>Bacillati</taxon>
        <taxon>Bacillota</taxon>
        <taxon>Clostridia</taxon>
        <taxon>Eubacteriales</taxon>
        <taxon>Oscillospiraceae</taxon>
        <taxon>Oscillospiraceae incertae sedis</taxon>
    </lineage>
</organism>
<accession>B0MLK2</accession>
<dbReference type="EMBL" id="ABCA03000037">
    <property type="protein sequence ID" value="EDS01467.1"/>
    <property type="molecule type" value="Genomic_DNA"/>
</dbReference>
<evidence type="ECO:0000313" key="1">
    <source>
        <dbReference type="EMBL" id="EDS01467.1"/>
    </source>
</evidence>
<proteinExistence type="predicted"/>
<keyword evidence="2" id="KW-1185">Reference proteome</keyword>
<comment type="caution">
    <text evidence="1">The sequence shown here is derived from an EMBL/GenBank/DDBJ whole genome shotgun (WGS) entry which is preliminary data.</text>
</comment>
<evidence type="ECO:0000313" key="2">
    <source>
        <dbReference type="Proteomes" id="UP000005326"/>
    </source>
</evidence>
<protein>
    <submittedName>
        <fullName evidence="1">Uncharacterized protein</fullName>
    </submittedName>
</protein>
<dbReference type="AlphaFoldDB" id="B0MLK2"/>
<reference evidence="1" key="1">
    <citation type="submission" date="2007-10" db="EMBL/GenBank/DDBJ databases">
        <authorList>
            <person name="Fulton L."/>
            <person name="Clifton S."/>
            <person name="Fulton B."/>
            <person name="Xu J."/>
            <person name="Minx P."/>
            <person name="Pepin K.H."/>
            <person name="Johnson M."/>
            <person name="Thiruvilangam P."/>
            <person name="Bhonagiri V."/>
            <person name="Nash W.E."/>
            <person name="Mardis E.R."/>
            <person name="Wilson R.K."/>
        </authorList>
    </citation>
    <scope>NUCLEOTIDE SEQUENCE [LARGE SCALE GENOMIC DNA]</scope>
    <source>
        <strain evidence="1">DSM 15702</strain>
    </source>
</reference>